<accession>A0ACB5TD23</accession>
<reference evidence="1" key="1">
    <citation type="submission" date="2023-04" db="EMBL/GenBank/DDBJ databases">
        <title>Ambrosiozyma monospora NBRC 10751.</title>
        <authorList>
            <person name="Ichikawa N."/>
            <person name="Sato H."/>
            <person name="Tonouchi N."/>
        </authorList>
    </citation>
    <scope>NUCLEOTIDE SEQUENCE</scope>
    <source>
        <strain evidence="1">NBRC 10751</strain>
    </source>
</reference>
<keyword evidence="2" id="KW-1185">Reference proteome</keyword>
<proteinExistence type="predicted"/>
<comment type="caution">
    <text evidence="1">The sequence shown here is derived from an EMBL/GenBank/DDBJ whole genome shotgun (WGS) entry which is preliminary data.</text>
</comment>
<protein>
    <submittedName>
        <fullName evidence="1">Unnamed protein product</fullName>
    </submittedName>
</protein>
<name>A0ACB5TD23_AMBMO</name>
<evidence type="ECO:0000313" key="1">
    <source>
        <dbReference type="EMBL" id="GME85553.1"/>
    </source>
</evidence>
<evidence type="ECO:0000313" key="2">
    <source>
        <dbReference type="Proteomes" id="UP001165064"/>
    </source>
</evidence>
<dbReference type="EMBL" id="BSXS01006433">
    <property type="protein sequence ID" value="GME85553.1"/>
    <property type="molecule type" value="Genomic_DNA"/>
</dbReference>
<dbReference type="Proteomes" id="UP001165064">
    <property type="component" value="Unassembled WGS sequence"/>
</dbReference>
<sequence length="365" mass="39419">MSTSGPGSGDKDLDFNFDDIFSATDVGFNTKLIHADDNLSSFLQSIGSSTTSISGQATSNGGAPQDFQMYGYQQQPNHLLIQQQVQQQQQQELQRQQELQQQQQLQAQMQAQQQQVQAAQYQLQQLQQQQQQQQQGTTTASGSLGQNGAGVQPPQAQPQSQAQTQPPQPSTPLSYVPGSGSGPGAGNTNANGNGNAMGNRSGNESPVGGAVAASPMMEPSKSYTNLPFYPQGTDPMQIPTSNPTHLQQQQLQQQLQMRSAQQHQHHQSQGQGQGQGQNQSSGSAGQNGQNTQNRTYVLENFTYSKSTHPNSEKAEKILENITDGYVTVYNSGTSAIMGILSYLNPQKICINNSGYQVRCLLNQLS</sequence>
<gene>
    <name evidence="1" type="ORF">Amon02_000764800</name>
</gene>
<organism evidence="1 2">
    <name type="scientific">Ambrosiozyma monospora</name>
    <name type="common">Yeast</name>
    <name type="synonym">Endomycopsis monosporus</name>
    <dbReference type="NCBI Taxonomy" id="43982"/>
    <lineage>
        <taxon>Eukaryota</taxon>
        <taxon>Fungi</taxon>
        <taxon>Dikarya</taxon>
        <taxon>Ascomycota</taxon>
        <taxon>Saccharomycotina</taxon>
        <taxon>Pichiomycetes</taxon>
        <taxon>Pichiales</taxon>
        <taxon>Pichiaceae</taxon>
        <taxon>Ambrosiozyma</taxon>
    </lineage>
</organism>